<evidence type="ECO:0000313" key="6">
    <source>
        <dbReference type="Proteomes" id="UP001157161"/>
    </source>
</evidence>
<evidence type="ECO:0000256" key="2">
    <source>
        <dbReference type="SAM" id="MobiDB-lite"/>
    </source>
</evidence>
<dbReference type="AlphaFoldDB" id="A0AA37UM15"/>
<dbReference type="Pfam" id="PF00498">
    <property type="entry name" value="FHA"/>
    <property type="match status" value="1"/>
</dbReference>
<evidence type="ECO:0000259" key="4">
    <source>
        <dbReference type="PROSITE" id="PS50006"/>
    </source>
</evidence>
<protein>
    <recommendedName>
        <fullName evidence="4">FHA domain-containing protein</fullName>
    </recommendedName>
</protein>
<sequence>MRVRAIATLSETLARPSRFVRQVVALLLVGGGVALATGRVGAGGSESAAVTPVGPTAGVIVLGIGLGLLGVLLAVAPVREGWRASHALQLWLAPLARTAGAPGAGVPQLTSLLRGVGVLRLIGCGVLAVGVVMTLLAVTGVLGAPGGRGGPAEAGEVLAGVAAVLPALVAIVLAATTTLRIHRGRRGHAGRTSDESEVRASDGFAPVAPRSGLPVGVEPFRAPAPAPSVPAPPVPAQPKPTTGPAAASGPASTAGSPAIVTGIPLEPRPLPLDPGDPTPFATTTRPGPPPGWPATAAGDLPEETVARSDLPENTVTRADLGARPRLAVVLEDGDRPRALGPGRWLLGRAPSARAGEDGLLPLVVEDPAVSKTHLLLDVGDEAVAVTDRASSNGTHVVRGGDRRLITAWQAVALADGDRVEVGALVVRVTSTPPPR</sequence>
<feature type="compositionally biased region" description="Pro residues" evidence="2">
    <location>
        <begin position="266"/>
        <end position="277"/>
    </location>
</feature>
<dbReference type="SUPFAM" id="SSF49879">
    <property type="entry name" value="SMAD/FHA domain"/>
    <property type="match status" value="1"/>
</dbReference>
<keyword evidence="1" id="KW-0597">Phosphoprotein</keyword>
<keyword evidence="3" id="KW-1133">Transmembrane helix</keyword>
<feature type="domain" description="FHA" evidence="4">
    <location>
        <begin position="344"/>
        <end position="396"/>
    </location>
</feature>
<evidence type="ECO:0000256" key="1">
    <source>
        <dbReference type="ARBA" id="ARBA00022553"/>
    </source>
</evidence>
<feature type="transmembrane region" description="Helical" evidence="3">
    <location>
        <begin position="118"/>
        <end position="145"/>
    </location>
</feature>
<dbReference type="EMBL" id="BSUM01000001">
    <property type="protein sequence ID" value="GMA30970.1"/>
    <property type="molecule type" value="Genomic_DNA"/>
</dbReference>
<dbReference type="InterPro" id="IPR000253">
    <property type="entry name" value="FHA_dom"/>
</dbReference>
<keyword evidence="3" id="KW-0472">Membrane</keyword>
<keyword evidence="3" id="KW-0812">Transmembrane</keyword>
<proteinExistence type="predicted"/>
<feature type="transmembrane region" description="Helical" evidence="3">
    <location>
        <begin position="157"/>
        <end position="176"/>
    </location>
</feature>
<feature type="compositionally biased region" description="Low complexity" evidence="2">
    <location>
        <begin position="239"/>
        <end position="258"/>
    </location>
</feature>
<dbReference type="PROSITE" id="PS50006">
    <property type="entry name" value="FHA_DOMAIN"/>
    <property type="match status" value="1"/>
</dbReference>
<accession>A0AA37UM15</accession>
<dbReference type="CDD" id="cd00060">
    <property type="entry name" value="FHA"/>
    <property type="match status" value="1"/>
</dbReference>
<feature type="compositionally biased region" description="Pro residues" evidence="2">
    <location>
        <begin position="222"/>
        <end position="238"/>
    </location>
</feature>
<keyword evidence="6" id="KW-1185">Reference proteome</keyword>
<gene>
    <name evidence="5" type="ORF">GCM10025875_09620</name>
</gene>
<organism evidence="5 6">
    <name type="scientific">Litorihabitans aurantiacus</name>
    <dbReference type="NCBI Taxonomy" id="1930061"/>
    <lineage>
        <taxon>Bacteria</taxon>
        <taxon>Bacillati</taxon>
        <taxon>Actinomycetota</taxon>
        <taxon>Actinomycetes</taxon>
        <taxon>Micrococcales</taxon>
        <taxon>Beutenbergiaceae</taxon>
        <taxon>Litorihabitans</taxon>
    </lineage>
</organism>
<dbReference type="InterPro" id="IPR008984">
    <property type="entry name" value="SMAD_FHA_dom_sf"/>
</dbReference>
<comment type="caution">
    <text evidence="5">The sequence shown here is derived from an EMBL/GenBank/DDBJ whole genome shotgun (WGS) entry which is preliminary data.</text>
</comment>
<evidence type="ECO:0000256" key="3">
    <source>
        <dbReference type="SAM" id="Phobius"/>
    </source>
</evidence>
<feature type="compositionally biased region" description="Basic and acidic residues" evidence="2">
    <location>
        <begin position="191"/>
        <end position="200"/>
    </location>
</feature>
<reference evidence="5" key="2">
    <citation type="submission" date="2023-02" db="EMBL/GenBank/DDBJ databases">
        <authorList>
            <person name="Sun Q."/>
            <person name="Mori K."/>
        </authorList>
    </citation>
    <scope>NUCLEOTIDE SEQUENCE</scope>
    <source>
        <strain evidence="5">NBRC 112290</strain>
    </source>
</reference>
<evidence type="ECO:0000313" key="5">
    <source>
        <dbReference type="EMBL" id="GMA30970.1"/>
    </source>
</evidence>
<feature type="transmembrane region" description="Helical" evidence="3">
    <location>
        <begin position="57"/>
        <end position="76"/>
    </location>
</feature>
<dbReference type="Proteomes" id="UP001157161">
    <property type="component" value="Unassembled WGS sequence"/>
</dbReference>
<dbReference type="Gene3D" id="2.60.200.20">
    <property type="match status" value="1"/>
</dbReference>
<feature type="region of interest" description="Disordered" evidence="2">
    <location>
        <begin position="184"/>
        <end position="293"/>
    </location>
</feature>
<name>A0AA37UM15_9MICO</name>
<reference evidence="5" key="1">
    <citation type="journal article" date="2014" name="Int. J. Syst. Evol. Microbiol.">
        <title>Complete genome sequence of Corynebacterium casei LMG S-19264T (=DSM 44701T), isolated from a smear-ripened cheese.</title>
        <authorList>
            <consortium name="US DOE Joint Genome Institute (JGI-PGF)"/>
            <person name="Walter F."/>
            <person name="Albersmeier A."/>
            <person name="Kalinowski J."/>
            <person name="Ruckert C."/>
        </authorList>
    </citation>
    <scope>NUCLEOTIDE SEQUENCE</scope>
    <source>
        <strain evidence="5">NBRC 112290</strain>
    </source>
</reference>